<dbReference type="Gene3D" id="3.40.50.200">
    <property type="entry name" value="Peptidase S8/S53 domain"/>
    <property type="match status" value="1"/>
</dbReference>
<name>A0A1I2IDV9_9BACT</name>
<dbReference type="GO" id="GO:0004252">
    <property type="term" value="F:serine-type endopeptidase activity"/>
    <property type="evidence" value="ECO:0007669"/>
    <property type="project" value="InterPro"/>
</dbReference>
<keyword evidence="3" id="KW-1185">Reference proteome</keyword>
<evidence type="ECO:0000313" key="3">
    <source>
        <dbReference type="Proteomes" id="UP000199513"/>
    </source>
</evidence>
<dbReference type="OrthoDB" id="922614at2"/>
<dbReference type="STRING" id="1003.SAMN04488541_103153"/>
<accession>A0A1I2IDV9</accession>
<dbReference type="GO" id="GO:0006508">
    <property type="term" value="P:proteolysis"/>
    <property type="evidence" value="ECO:0007669"/>
    <property type="project" value="InterPro"/>
</dbReference>
<reference evidence="2 3" key="1">
    <citation type="submission" date="2016-10" db="EMBL/GenBank/DDBJ databases">
        <authorList>
            <person name="de Groot N.N."/>
        </authorList>
    </citation>
    <scope>NUCLEOTIDE SEQUENCE [LARGE SCALE GENOMIC DNA]</scope>
    <source>
        <strain>GEY</strain>
        <strain evidence="3">DSM 9560</strain>
    </source>
</reference>
<proteinExistence type="predicted"/>
<dbReference type="InterPro" id="IPR036852">
    <property type="entry name" value="Peptidase_S8/S53_dom_sf"/>
</dbReference>
<dbReference type="Pfam" id="PF18962">
    <property type="entry name" value="Por_Secre_tail"/>
    <property type="match status" value="1"/>
</dbReference>
<protein>
    <submittedName>
        <fullName evidence="2">Por secretion system C-terminal sorting domain-containing protein</fullName>
    </submittedName>
</protein>
<dbReference type="AlphaFoldDB" id="A0A1I2IDV9"/>
<gene>
    <name evidence="2" type="ORF">SAMN04488541_103153</name>
</gene>
<evidence type="ECO:0000313" key="2">
    <source>
        <dbReference type="EMBL" id="SFF40582.1"/>
    </source>
</evidence>
<evidence type="ECO:0000259" key="1">
    <source>
        <dbReference type="Pfam" id="PF18962"/>
    </source>
</evidence>
<organism evidence="2 3">
    <name type="scientific">Thermoflexibacter ruber</name>
    <dbReference type="NCBI Taxonomy" id="1003"/>
    <lineage>
        <taxon>Bacteria</taxon>
        <taxon>Pseudomonadati</taxon>
        <taxon>Bacteroidota</taxon>
        <taxon>Cytophagia</taxon>
        <taxon>Cytophagales</taxon>
        <taxon>Thermoflexibacteraceae</taxon>
        <taxon>Thermoflexibacter</taxon>
    </lineage>
</organism>
<feature type="domain" description="Secretion system C-terminal sorting" evidence="1">
    <location>
        <begin position="336"/>
        <end position="416"/>
    </location>
</feature>
<dbReference type="InterPro" id="IPR026444">
    <property type="entry name" value="Secre_tail"/>
</dbReference>
<sequence>MKSMKKLITSIILFVSFSQCIYSQEYAVYSSNKQKTILTVSPEKVLVWFVPNLTEDRKKQTLAKISLNGLLASNDEMPHTRILSLKEDKTADDAIRLVKDLLKEESVLYASPVLVGPEGTSLGGLTNELIVKLKKTTSLAFLEQLAKAKNIEKIVQYEYDPLVYILTINKHSSTHTLDLSNQFLETGKFEFAHPNYHLFIKTATSDPYFNLQWNVKNTGQVVNLITGTVGEDIKVEQAWNISTGSGINLAVIYNGSFISSTPNSQNIDQVEWQSLSSSVYVSQSGITATAYLSNGCVGGIANMRVRVRNICGLWSDWRMFTVNVCSNSGFRFVYSPNPTSDILDITAVPTEENKNLTIAAKVDFEAKLLDQDGKVVREGKNQNKEKKISFDVKGLKEGTYYLHILYGKEIEKHQIIISKSASTN</sequence>
<dbReference type="Proteomes" id="UP000199513">
    <property type="component" value="Unassembled WGS sequence"/>
</dbReference>
<dbReference type="NCBIfam" id="TIGR04183">
    <property type="entry name" value="Por_Secre_tail"/>
    <property type="match status" value="1"/>
</dbReference>
<dbReference type="EMBL" id="FONY01000031">
    <property type="protein sequence ID" value="SFF40582.1"/>
    <property type="molecule type" value="Genomic_DNA"/>
</dbReference>